<feature type="region of interest" description="Disordered" evidence="1">
    <location>
        <begin position="301"/>
        <end position="430"/>
    </location>
</feature>
<feature type="compositionally biased region" description="Basic residues" evidence="1">
    <location>
        <begin position="1191"/>
        <end position="1201"/>
    </location>
</feature>
<accession>A0AAD8ABN1</accession>
<feature type="domain" description="FAM21/CAPZIP" evidence="2">
    <location>
        <begin position="1159"/>
        <end position="1213"/>
    </location>
</feature>
<feature type="non-terminal residue" evidence="3">
    <location>
        <position position="1725"/>
    </location>
</feature>
<feature type="compositionally biased region" description="Polar residues" evidence="1">
    <location>
        <begin position="226"/>
        <end position="243"/>
    </location>
</feature>
<dbReference type="InterPro" id="IPR029341">
    <property type="entry name" value="FAM21/CAPZIP"/>
</dbReference>
<feature type="compositionally biased region" description="Low complexity" evidence="1">
    <location>
        <begin position="1271"/>
        <end position="1280"/>
    </location>
</feature>
<feature type="region of interest" description="Disordered" evidence="1">
    <location>
        <begin position="90"/>
        <end position="117"/>
    </location>
</feature>
<dbReference type="Proteomes" id="UP001233999">
    <property type="component" value="Unassembled WGS sequence"/>
</dbReference>
<name>A0AAD8ABN1_DIPPU</name>
<feature type="region of interest" description="Disordered" evidence="1">
    <location>
        <begin position="1654"/>
        <end position="1725"/>
    </location>
</feature>
<evidence type="ECO:0000313" key="3">
    <source>
        <dbReference type="EMBL" id="KAJ9595725.1"/>
    </source>
</evidence>
<feature type="compositionally biased region" description="Basic and acidic residues" evidence="1">
    <location>
        <begin position="1340"/>
        <end position="1360"/>
    </location>
</feature>
<feature type="region of interest" description="Disordered" evidence="1">
    <location>
        <begin position="1545"/>
        <end position="1570"/>
    </location>
</feature>
<feature type="compositionally biased region" description="Basic and acidic residues" evidence="1">
    <location>
        <begin position="97"/>
        <end position="117"/>
    </location>
</feature>
<feature type="compositionally biased region" description="Polar residues" evidence="1">
    <location>
        <begin position="729"/>
        <end position="738"/>
    </location>
</feature>
<feature type="compositionally biased region" description="Low complexity" evidence="1">
    <location>
        <begin position="616"/>
        <end position="631"/>
    </location>
</feature>
<dbReference type="EMBL" id="JASPKZ010002318">
    <property type="protein sequence ID" value="KAJ9595725.1"/>
    <property type="molecule type" value="Genomic_DNA"/>
</dbReference>
<feature type="compositionally biased region" description="Basic and acidic residues" evidence="1">
    <location>
        <begin position="1097"/>
        <end position="1117"/>
    </location>
</feature>
<feature type="compositionally biased region" description="Polar residues" evidence="1">
    <location>
        <begin position="1228"/>
        <end position="1254"/>
    </location>
</feature>
<feature type="compositionally biased region" description="Polar residues" evidence="1">
    <location>
        <begin position="1664"/>
        <end position="1686"/>
    </location>
</feature>
<feature type="compositionally biased region" description="Polar residues" evidence="1">
    <location>
        <begin position="1694"/>
        <end position="1706"/>
    </location>
</feature>
<feature type="region of interest" description="Disordered" evidence="1">
    <location>
        <begin position="185"/>
        <end position="288"/>
    </location>
</feature>
<feature type="region of interest" description="Disordered" evidence="1">
    <location>
        <begin position="1139"/>
        <end position="1210"/>
    </location>
</feature>
<feature type="compositionally biased region" description="Polar residues" evidence="1">
    <location>
        <begin position="1047"/>
        <end position="1058"/>
    </location>
</feature>
<feature type="region of interest" description="Disordered" evidence="1">
    <location>
        <begin position="948"/>
        <end position="967"/>
    </location>
</feature>
<reference evidence="3" key="2">
    <citation type="submission" date="2023-05" db="EMBL/GenBank/DDBJ databases">
        <authorList>
            <person name="Fouks B."/>
        </authorList>
    </citation>
    <scope>NUCLEOTIDE SEQUENCE</scope>
    <source>
        <strain evidence="3">Stay&amp;Tobe</strain>
        <tissue evidence="3">Testes</tissue>
    </source>
</reference>
<feature type="region of interest" description="Disordered" evidence="1">
    <location>
        <begin position="145"/>
        <end position="167"/>
    </location>
</feature>
<feature type="compositionally biased region" description="Polar residues" evidence="1">
    <location>
        <begin position="1007"/>
        <end position="1036"/>
    </location>
</feature>
<dbReference type="Pfam" id="PF15255">
    <property type="entry name" value="CAP-ZIP_m"/>
    <property type="match status" value="1"/>
</dbReference>
<keyword evidence="4" id="KW-1185">Reference proteome</keyword>
<evidence type="ECO:0000313" key="4">
    <source>
        <dbReference type="Proteomes" id="UP001233999"/>
    </source>
</evidence>
<feature type="region of interest" description="Disordered" evidence="1">
    <location>
        <begin position="1087"/>
        <end position="1117"/>
    </location>
</feature>
<feature type="compositionally biased region" description="Low complexity" evidence="1">
    <location>
        <begin position="979"/>
        <end position="993"/>
    </location>
</feature>
<feature type="compositionally biased region" description="Polar residues" evidence="1">
    <location>
        <begin position="309"/>
        <end position="322"/>
    </location>
</feature>
<sequence length="1725" mass="188215">EEAKEPVKPWERPWTTEEMRQQSENWNLAGDAGLLKHLQEFSQNLLARAHTTEVALDSLMEELRATSTSVNNVTNQFLCLANTQFVENRVYDDDEKETPPEEKKEEEKPKSKEEQEAEVVARVRESLALGISVLDTMFDVVEVPASDSEDEESGGRVVLEPHNPYLSRPLPYLIGSREFMEDDTVGLGSLSDSEETGADKNLVQSSDSESEMDVEEKDVPKKRTRLSSTSMSENSDFGASDNSDLGPGPEKQKKFDSSGLFGNIPPSDTGNMFGGDTPTDEDDVINNGATKRSGFAAQLAAKLGAAAESNHSAPKLNNSASKPSMVWEDEDDDDGLFGRRDGKYSGGRGLFDDLEDSPESLWNTKEKSTEKGAAEKQPSLFGPEAENEDNVFSTVARKESKEVNKRLSTAASPGVATSTPNADSGYNQSEKKSGLFNAYKSSTLFEGTDLDDNLFDTSKSASKDTEKVIDEPKQSDVKKKKKPVGGVSMFGSVDVFNAGIRRPPSSSSSSCDDESEQTHEKAILLNPKSISRLAKHNPSKTPSAGKKVSLFDAEDDDNLFDPKFSSSKNPQNQTESGNNEQSVSSSLFHDDISDSLFSKPQKNLSRGSTKPGVSESLTTKQSTSSRKQTSLFNDSDSGDDELLFSSTSSTSSRSRRSQGSGDLLASSGDKVKPPVVQKKGLFDDEDSLFAGLKDDPGFDIFNTETNTTKPNSRNLVNRDLFGPEDKLFKSSTSPLQDKNGSKDRLFGDDDSFDIFNSSNGDKSNKIVDKEKSSDRNVSVKGIESVKPKSGGLFSDDPLDDIFAVPVNTQKEQLSSKVTLTDSLFSGNSVLVNVVDDLFSESLKSKESKSIPKIDEFSDQTDDIFSIPKTVSSVTISTKNELVPKDTVRDSSVLAKNENSTNSIVGETLIKQDDVKSSDLFKAVENESDSDLFNKSTVIPSVSKKPVIASKPDIKQKPKIPTASKSSLIKNSPQESLVFSSVEESTSSNYSNVNTKENTVEEKVLVDNSLSSQNEKTVSVPDQNNVVAKSIEPSSQPMKLEPPKTLNIRKTTGSLFNSSSNEDEGLFISGFPSKNLSDLNSAEVFNEEVKSDSTLSPQDDKPKLFSTEKRSKSEKEISSKLEFAQENVGNSIVKARSVGASPRQLNIDPSALLPGAKPPPRNQHNTEAGVGFDRPAQMNATLHSAGKERARIQTKRRPPSRRARQEAVRNSSIDFGGFEEAAAMSGVSVTSDSLPKETNSLPEPNVHISSDNFQTPELPPTKENISTFLDGSSNSNNNLLSPSTDEEDLFGVPQDLPYESSKDDTQSLFTSAPVLSPLEFKSEALPIFPEETISTKTSENNTRETLDSNGKHTETFPKESANKIPLENENVFPSENIPDDKNDVYDSFRNEPPADDFEDDDEDDDSSDLFSVSKNKITPLQKDNLFETVKDSDSLFSSVKSLPDVDIINIGIPSTSVEIVTSQKESKISQNDPLSLDKSDKNMFENIPKSESSELFSSASIKQDDLFISKKTSSENLHDDLFLPSKSDKNSISYGVEDDLFIPVNKDNKNRSNVKKPNVFDSKQEDGIDDDTLFSSGKQNQLLLAEDDLFSNVKDTNSQKIAAPEKKLNSDLFGGDSPEGDDLFFSTSKKKVGSAVTKGKSGTLVKGSLFDEDEDDDIFGGGTKSHPSNKPANVPVNNEDSLFGSSSTKKKPQMKISNPIASSSSRQAAKEDNDLFEDPLMVITKK</sequence>
<feature type="region of interest" description="Disordered" evidence="1">
    <location>
        <begin position="979"/>
        <end position="1058"/>
    </location>
</feature>
<feature type="region of interest" description="Disordered" evidence="1">
    <location>
        <begin position="696"/>
        <end position="745"/>
    </location>
</feature>
<feature type="compositionally biased region" description="Basic and acidic residues" evidence="1">
    <location>
        <begin position="461"/>
        <end position="477"/>
    </location>
</feature>
<evidence type="ECO:0000259" key="2">
    <source>
        <dbReference type="Pfam" id="PF15255"/>
    </source>
</evidence>
<feature type="compositionally biased region" description="Acidic residues" evidence="1">
    <location>
        <begin position="1392"/>
        <end position="1406"/>
    </location>
</feature>
<feature type="compositionally biased region" description="Polar residues" evidence="1">
    <location>
        <begin position="595"/>
        <end position="608"/>
    </location>
</feature>
<feature type="compositionally biased region" description="Basic and acidic residues" evidence="1">
    <location>
        <begin position="364"/>
        <end position="374"/>
    </location>
</feature>
<proteinExistence type="predicted"/>
<feature type="region of interest" description="Disordered" evidence="1">
    <location>
        <begin position="1228"/>
        <end position="1304"/>
    </location>
</feature>
<feature type="compositionally biased region" description="Polar residues" evidence="1">
    <location>
        <begin position="406"/>
        <end position="428"/>
    </location>
</feature>
<feature type="region of interest" description="Disordered" evidence="1">
    <location>
        <begin position="1329"/>
        <end position="1413"/>
    </location>
</feature>
<gene>
    <name evidence="3" type="ORF">L9F63_013088</name>
</gene>
<feature type="compositionally biased region" description="Basic and acidic residues" evidence="1">
    <location>
        <begin position="396"/>
        <end position="405"/>
    </location>
</feature>
<comment type="caution">
    <text evidence="3">The sequence shown here is derived from an EMBL/GenBank/DDBJ whole genome shotgun (WGS) entry which is preliminary data.</text>
</comment>
<organism evidence="3 4">
    <name type="scientific">Diploptera punctata</name>
    <name type="common">Pacific beetle cockroach</name>
    <dbReference type="NCBI Taxonomy" id="6984"/>
    <lineage>
        <taxon>Eukaryota</taxon>
        <taxon>Metazoa</taxon>
        <taxon>Ecdysozoa</taxon>
        <taxon>Arthropoda</taxon>
        <taxon>Hexapoda</taxon>
        <taxon>Insecta</taxon>
        <taxon>Pterygota</taxon>
        <taxon>Neoptera</taxon>
        <taxon>Polyneoptera</taxon>
        <taxon>Dictyoptera</taxon>
        <taxon>Blattodea</taxon>
        <taxon>Blaberoidea</taxon>
        <taxon>Blaberidae</taxon>
        <taxon>Diplopterinae</taxon>
        <taxon>Diploptera</taxon>
    </lineage>
</organism>
<feature type="compositionally biased region" description="Polar residues" evidence="1">
    <location>
        <begin position="702"/>
        <end position="715"/>
    </location>
</feature>
<feature type="region of interest" description="Disordered" evidence="1">
    <location>
        <begin position="448"/>
        <end position="678"/>
    </location>
</feature>
<evidence type="ECO:0000256" key="1">
    <source>
        <dbReference type="SAM" id="MobiDB-lite"/>
    </source>
</evidence>
<reference evidence="3" key="1">
    <citation type="journal article" date="2023" name="IScience">
        <title>Live-bearing cockroach genome reveals convergent evolutionary mechanisms linked to viviparity in insects and beyond.</title>
        <authorList>
            <person name="Fouks B."/>
            <person name="Harrison M.C."/>
            <person name="Mikhailova A.A."/>
            <person name="Marchal E."/>
            <person name="English S."/>
            <person name="Carruthers M."/>
            <person name="Jennings E.C."/>
            <person name="Chiamaka E.L."/>
            <person name="Frigard R.A."/>
            <person name="Pippel M."/>
            <person name="Attardo G.M."/>
            <person name="Benoit J.B."/>
            <person name="Bornberg-Bauer E."/>
            <person name="Tobe S.S."/>
        </authorList>
    </citation>
    <scope>NUCLEOTIDE SEQUENCE</scope>
    <source>
        <strain evidence="3">Stay&amp;Tobe</strain>
    </source>
</reference>
<feature type="compositionally biased region" description="Basic and acidic residues" evidence="1">
    <location>
        <begin position="1377"/>
        <end position="1388"/>
    </location>
</feature>
<protein>
    <recommendedName>
        <fullName evidence="2">FAM21/CAPZIP domain-containing protein</fullName>
    </recommendedName>
</protein>
<feature type="compositionally biased region" description="Polar residues" evidence="1">
    <location>
        <begin position="564"/>
        <end position="587"/>
    </location>
</feature>